<sequence length="164" mass="19434">MSFEERKSLYKPFSIYKQQLLLEEEDFLEDEDDEQFMQFQNTSIKVIAVRDKSLKGILKQNNKKVEILKQNEYLVMNIVQQKFSIAQETTVTEREKQQLEKKIEDHQYGMGLKFLKKYGFECGSGLGLKKQGILEPVQAQKLNMYVKYWLCKSEKKKNRVDCSL</sequence>
<dbReference type="OrthoDB" id="4822at2759"/>
<dbReference type="Pfam" id="PF01585">
    <property type="entry name" value="G-patch"/>
    <property type="match status" value="1"/>
</dbReference>
<evidence type="ECO:0000259" key="1">
    <source>
        <dbReference type="PROSITE" id="PS50174"/>
    </source>
</evidence>
<dbReference type="InParanoid" id="A0DHU4"/>
<accession>A0DHU4</accession>
<feature type="domain" description="G-patch" evidence="1">
    <location>
        <begin position="107"/>
        <end position="140"/>
    </location>
</feature>
<dbReference type="HOGENOM" id="CLU_1622193_0_0_1"/>
<dbReference type="Proteomes" id="UP000000600">
    <property type="component" value="Unassembled WGS sequence"/>
</dbReference>
<dbReference type="PROSITE" id="PS50174">
    <property type="entry name" value="G_PATCH"/>
    <property type="match status" value="1"/>
</dbReference>
<organism evidence="2 3">
    <name type="scientific">Paramecium tetraurelia</name>
    <dbReference type="NCBI Taxonomy" id="5888"/>
    <lineage>
        <taxon>Eukaryota</taxon>
        <taxon>Sar</taxon>
        <taxon>Alveolata</taxon>
        <taxon>Ciliophora</taxon>
        <taxon>Intramacronucleata</taxon>
        <taxon>Oligohymenophorea</taxon>
        <taxon>Peniculida</taxon>
        <taxon>Parameciidae</taxon>
        <taxon>Paramecium</taxon>
    </lineage>
</organism>
<dbReference type="KEGG" id="ptm:GSPATT00016998001"/>
<name>A0DHU4_PARTE</name>
<dbReference type="GeneID" id="5035793"/>
<keyword evidence="3" id="KW-1185">Reference proteome</keyword>
<protein>
    <recommendedName>
        <fullName evidence="1">G-patch domain-containing protein</fullName>
    </recommendedName>
</protein>
<dbReference type="InterPro" id="IPR000467">
    <property type="entry name" value="G_patch_dom"/>
</dbReference>
<evidence type="ECO:0000313" key="3">
    <source>
        <dbReference type="Proteomes" id="UP000000600"/>
    </source>
</evidence>
<reference evidence="2 3" key="1">
    <citation type="journal article" date="2006" name="Nature">
        <title>Global trends of whole-genome duplications revealed by the ciliate Paramecium tetraurelia.</title>
        <authorList>
            <consortium name="Genoscope"/>
            <person name="Aury J.-M."/>
            <person name="Jaillon O."/>
            <person name="Duret L."/>
            <person name="Noel B."/>
            <person name="Jubin C."/>
            <person name="Porcel B.M."/>
            <person name="Segurens B."/>
            <person name="Daubin V."/>
            <person name="Anthouard V."/>
            <person name="Aiach N."/>
            <person name="Arnaiz O."/>
            <person name="Billaut A."/>
            <person name="Beisson J."/>
            <person name="Blanc I."/>
            <person name="Bouhouche K."/>
            <person name="Camara F."/>
            <person name="Duharcourt S."/>
            <person name="Guigo R."/>
            <person name="Gogendeau D."/>
            <person name="Katinka M."/>
            <person name="Keller A.-M."/>
            <person name="Kissmehl R."/>
            <person name="Klotz C."/>
            <person name="Koll F."/>
            <person name="Le Moue A."/>
            <person name="Lepere C."/>
            <person name="Malinsky S."/>
            <person name="Nowacki M."/>
            <person name="Nowak J.K."/>
            <person name="Plattner H."/>
            <person name="Poulain J."/>
            <person name="Ruiz F."/>
            <person name="Serrano V."/>
            <person name="Zagulski M."/>
            <person name="Dessen P."/>
            <person name="Betermier M."/>
            <person name="Weissenbach J."/>
            <person name="Scarpelli C."/>
            <person name="Schachter V."/>
            <person name="Sperling L."/>
            <person name="Meyer E."/>
            <person name="Cohen J."/>
            <person name="Wincker P."/>
        </authorList>
    </citation>
    <scope>NUCLEOTIDE SEQUENCE [LARGE SCALE GENOMIC DNA]</scope>
    <source>
        <strain evidence="2 3">Stock d4-2</strain>
    </source>
</reference>
<dbReference type="SMART" id="SM00443">
    <property type="entry name" value="G_patch"/>
    <property type="match status" value="1"/>
</dbReference>
<dbReference type="EMBL" id="CT868430">
    <property type="protein sequence ID" value="CAK82611.1"/>
    <property type="molecule type" value="Genomic_DNA"/>
</dbReference>
<dbReference type="RefSeq" id="XP_001450008.1">
    <property type="nucleotide sequence ID" value="XM_001449971.2"/>
</dbReference>
<dbReference type="GO" id="GO:0003676">
    <property type="term" value="F:nucleic acid binding"/>
    <property type="evidence" value="ECO:0007669"/>
    <property type="project" value="InterPro"/>
</dbReference>
<dbReference type="AlphaFoldDB" id="A0DHU4"/>
<gene>
    <name evidence="2" type="ORF">GSPATT00016998001</name>
</gene>
<evidence type="ECO:0000313" key="2">
    <source>
        <dbReference type="EMBL" id="CAK82611.1"/>
    </source>
</evidence>
<proteinExistence type="predicted"/>